<protein>
    <submittedName>
        <fullName evidence="1">Uncharacterized protein</fullName>
    </submittedName>
</protein>
<name>A0A381XZI3_9ZZZZ</name>
<accession>A0A381XZI3</accession>
<reference evidence="1" key="1">
    <citation type="submission" date="2018-05" db="EMBL/GenBank/DDBJ databases">
        <authorList>
            <person name="Lanie J.A."/>
            <person name="Ng W.-L."/>
            <person name="Kazmierczak K.M."/>
            <person name="Andrzejewski T.M."/>
            <person name="Davidsen T.M."/>
            <person name="Wayne K.J."/>
            <person name="Tettelin H."/>
            <person name="Glass J.I."/>
            <person name="Rusch D."/>
            <person name="Podicherti R."/>
            <person name="Tsui H.-C.T."/>
            <person name="Winkler M.E."/>
        </authorList>
    </citation>
    <scope>NUCLEOTIDE SEQUENCE</scope>
</reference>
<dbReference type="AlphaFoldDB" id="A0A381XZI3"/>
<gene>
    <name evidence="1" type="ORF">METZ01_LOCUS123028</name>
</gene>
<organism evidence="1">
    <name type="scientific">marine metagenome</name>
    <dbReference type="NCBI Taxonomy" id="408172"/>
    <lineage>
        <taxon>unclassified sequences</taxon>
        <taxon>metagenomes</taxon>
        <taxon>ecological metagenomes</taxon>
    </lineage>
</organism>
<sequence>MNQQEFKIFITQRWDQFKTGSLEDKMNNWMKEVAQERSSNTLQAFPVIDDISTHQVSDGNTMVVVVFRIEYDEVMNESKQTDNQT</sequence>
<evidence type="ECO:0000313" key="1">
    <source>
        <dbReference type="EMBL" id="SVA70174.1"/>
    </source>
</evidence>
<proteinExistence type="predicted"/>
<dbReference type="EMBL" id="UINC01016949">
    <property type="protein sequence ID" value="SVA70174.1"/>
    <property type="molecule type" value="Genomic_DNA"/>
</dbReference>